<evidence type="ECO:0000313" key="3">
    <source>
        <dbReference type="Proteomes" id="UP000316304"/>
    </source>
</evidence>
<comment type="caution">
    <text evidence="2">The sequence shown here is derived from an EMBL/GenBank/DDBJ whole genome shotgun (WGS) entry which is preliminary data.</text>
</comment>
<keyword evidence="3" id="KW-1185">Reference proteome</keyword>
<feature type="compositionally biased region" description="Acidic residues" evidence="1">
    <location>
        <begin position="153"/>
        <end position="163"/>
    </location>
</feature>
<evidence type="ECO:0000256" key="1">
    <source>
        <dbReference type="SAM" id="MobiDB-lite"/>
    </source>
</evidence>
<sequence length="163" mass="17770">MSGIIVPEDRVLSQPVTGFCRNPRCREKSNQEFRFKVEHDLFSCPKCGANSAPMVGVMTLTHMLVPDPDGPVRGNGGVRYVIACDSKRAYLATVSNDEAVTDNPKVANCPGCLAKAESLLLIHPKGMSLIEKAKRQQVSQDQLLAAADRLPEVPDDNDDEGDY</sequence>
<feature type="region of interest" description="Disordered" evidence="1">
    <location>
        <begin position="140"/>
        <end position="163"/>
    </location>
</feature>
<organism evidence="2 3">
    <name type="scientific">Novipirellula galeiformis</name>
    <dbReference type="NCBI Taxonomy" id="2528004"/>
    <lineage>
        <taxon>Bacteria</taxon>
        <taxon>Pseudomonadati</taxon>
        <taxon>Planctomycetota</taxon>
        <taxon>Planctomycetia</taxon>
        <taxon>Pirellulales</taxon>
        <taxon>Pirellulaceae</taxon>
        <taxon>Novipirellula</taxon>
    </lineage>
</organism>
<proteinExistence type="predicted"/>
<dbReference type="AlphaFoldDB" id="A0A5C6CFY4"/>
<accession>A0A5C6CFY4</accession>
<reference evidence="2 3" key="1">
    <citation type="submission" date="2019-02" db="EMBL/GenBank/DDBJ databases">
        <title>Deep-cultivation of Planctomycetes and their phenomic and genomic characterization uncovers novel biology.</title>
        <authorList>
            <person name="Wiegand S."/>
            <person name="Jogler M."/>
            <person name="Boedeker C."/>
            <person name="Pinto D."/>
            <person name="Vollmers J."/>
            <person name="Rivas-Marin E."/>
            <person name="Kohn T."/>
            <person name="Peeters S.H."/>
            <person name="Heuer A."/>
            <person name="Rast P."/>
            <person name="Oberbeckmann S."/>
            <person name="Bunk B."/>
            <person name="Jeske O."/>
            <person name="Meyerdierks A."/>
            <person name="Storesund J.E."/>
            <person name="Kallscheuer N."/>
            <person name="Luecker S."/>
            <person name="Lage O.M."/>
            <person name="Pohl T."/>
            <person name="Merkel B.J."/>
            <person name="Hornburger P."/>
            <person name="Mueller R.-W."/>
            <person name="Bruemmer F."/>
            <person name="Labrenz M."/>
            <person name="Spormann A.M."/>
            <person name="Op Den Camp H."/>
            <person name="Overmann J."/>
            <person name="Amann R."/>
            <person name="Jetten M.S.M."/>
            <person name="Mascher T."/>
            <person name="Medema M.H."/>
            <person name="Devos D.P."/>
            <person name="Kaster A.-K."/>
            <person name="Ovreas L."/>
            <person name="Rohde M."/>
            <person name="Galperin M.Y."/>
            <person name="Jogler C."/>
        </authorList>
    </citation>
    <scope>NUCLEOTIDE SEQUENCE [LARGE SCALE GENOMIC DNA]</scope>
    <source>
        <strain evidence="2 3">Pla52o</strain>
    </source>
</reference>
<gene>
    <name evidence="2" type="ORF">Pla52o_35100</name>
</gene>
<name>A0A5C6CFY4_9BACT</name>
<dbReference type="EMBL" id="SJPT01000005">
    <property type="protein sequence ID" value="TWU22454.1"/>
    <property type="molecule type" value="Genomic_DNA"/>
</dbReference>
<dbReference type="RefSeq" id="WP_146595620.1">
    <property type="nucleotide sequence ID" value="NZ_SJPT01000005.1"/>
</dbReference>
<protein>
    <submittedName>
        <fullName evidence="2">Uncharacterized protein</fullName>
    </submittedName>
</protein>
<dbReference type="Proteomes" id="UP000316304">
    <property type="component" value="Unassembled WGS sequence"/>
</dbReference>
<evidence type="ECO:0000313" key="2">
    <source>
        <dbReference type="EMBL" id="TWU22454.1"/>
    </source>
</evidence>